<dbReference type="RefSeq" id="WP_251811907.1">
    <property type="nucleotide sequence ID" value="NZ_CP101527.1"/>
</dbReference>
<accession>A0A9E8HT81</accession>
<protein>
    <submittedName>
        <fullName evidence="1">DUF934 domain-containing protein</fullName>
    </submittedName>
</protein>
<sequence length="161" mass="18364">MPKLIKDSQIVEDNWLIIDADFEGDLPEQEVIVPLAYWTENRDALASRSNVGVWLDSHQEPSAIASDVKSLPVIAINFPKFADGRGYSYARLLRERFNYEGEIRAIGDVLQDQLFYMKRCGFNAFAVRADRDIEQALNGLSDFSNSYQAGCDNPIPQFRRR</sequence>
<proteinExistence type="predicted"/>
<dbReference type="Proteomes" id="UP001164472">
    <property type="component" value="Chromosome"/>
</dbReference>
<gene>
    <name evidence="1" type="ORF">NNL22_05780</name>
</gene>
<dbReference type="AlphaFoldDB" id="A0A9E8HT81"/>
<dbReference type="KEGG" id="asem:NNL22_05780"/>
<reference evidence="1" key="1">
    <citation type="submission" date="2022-07" db="EMBL/GenBank/DDBJ databases">
        <title>Alkalimarinus sp. nov., isolated from gut of a Alitta virens.</title>
        <authorList>
            <person name="Yang A.I."/>
            <person name="Shin N.-R."/>
        </authorList>
    </citation>
    <scope>NUCLEOTIDE SEQUENCE</scope>
    <source>
        <strain evidence="1">FA028</strain>
    </source>
</reference>
<dbReference type="InterPro" id="IPR008318">
    <property type="entry name" value="UCP030820"/>
</dbReference>
<dbReference type="PIRSF" id="PIRSF030820">
    <property type="entry name" value="UCP030820"/>
    <property type="match status" value="1"/>
</dbReference>
<dbReference type="Pfam" id="PF06073">
    <property type="entry name" value="DUF934"/>
    <property type="match status" value="1"/>
</dbReference>
<keyword evidence="2" id="KW-1185">Reference proteome</keyword>
<name>A0A9E8HT81_9ALTE</name>
<evidence type="ECO:0000313" key="2">
    <source>
        <dbReference type="Proteomes" id="UP001164472"/>
    </source>
</evidence>
<organism evidence="1 2">
    <name type="scientific">Alkalimarinus sediminis</name>
    <dbReference type="NCBI Taxonomy" id="1632866"/>
    <lineage>
        <taxon>Bacteria</taxon>
        <taxon>Pseudomonadati</taxon>
        <taxon>Pseudomonadota</taxon>
        <taxon>Gammaproteobacteria</taxon>
        <taxon>Alteromonadales</taxon>
        <taxon>Alteromonadaceae</taxon>
        <taxon>Alkalimarinus</taxon>
    </lineage>
</organism>
<dbReference type="EMBL" id="CP101527">
    <property type="protein sequence ID" value="UZW76091.1"/>
    <property type="molecule type" value="Genomic_DNA"/>
</dbReference>
<evidence type="ECO:0000313" key="1">
    <source>
        <dbReference type="EMBL" id="UZW76091.1"/>
    </source>
</evidence>